<dbReference type="AlphaFoldDB" id="N1SBL6"/>
<dbReference type="HOGENOM" id="CLU_2838083_0_0_1"/>
<organism evidence="1 2">
    <name type="scientific">Fusarium oxysporum f. sp. cubense (strain race 4)</name>
    <name type="common">Panama disease fungus</name>
    <dbReference type="NCBI Taxonomy" id="2502994"/>
    <lineage>
        <taxon>Eukaryota</taxon>
        <taxon>Fungi</taxon>
        <taxon>Dikarya</taxon>
        <taxon>Ascomycota</taxon>
        <taxon>Pezizomycotina</taxon>
        <taxon>Sordariomycetes</taxon>
        <taxon>Hypocreomycetidae</taxon>
        <taxon>Hypocreales</taxon>
        <taxon>Nectriaceae</taxon>
        <taxon>Fusarium</taxon>
        <taxon>Fusarium oxysporum species complex</taxon>
    </lineage>
</organism>
<evidence type="ECO:0000313" key="1">
    <source>
        <dbReference type="EMBL" id="EMT73710.1"/>
    </source>
</evidence>
<sequence length="66" mass="7517">IYGREYIKTLNCMADIASWCKDTGRYKEAEELQDSAINSLEGIVGEDHPNTLYFKVDLIGIYTRQG</sequence>
<proteinExistence type="predicted"/>
<keyword evidence="2" id="KW-1185">Reference proteome</keyword>
<dbReference type="Gene3D" id="1.25.40.10">
    <property type="entry name" value="Tetratricopeptide repeat domain"/>
    <property type="match status" value="1"/>
</dbReference>
<protein>
    <recommendedName>
        <fullName evidence="3">Kinesin light chain</fullName>
    </recommendedName>
</protein>
<dbReference type="Pfam" id="PF13374">
    <property type="entry name" value="TPR_10"/>
    <property type="match status" value="1"/>
</dbReference>
<dbReference type="Proteomes" id="UP000016929">
    <property type="component" value="Unassembled WGS sequence"/>
</dbReference>
<reference evidence="2" key="1">
    <citation type="submission" date="2012-09" db="EMBL/GenBank/DDBJ databases">
        <title>Genome sequencing and comparative transcriptomics of race 1 and race 4 of banana pathogen: Fusarium oxysporum f. sp. cubense.</title>
        <authorList>
            <person name="Fang X."/>
            <person name="Huang J."/>
        </authorList>
    </citation>
    <scope>NUCLEOTIDE SEQUENCE [LARGE SCALE GENOMIC DNA]</scope>
    <source>
        <strain evidence="2">race 4</strain>
    </source>
</reference>
<accession>N1SBL6</accession>
<dbReference type="OrthoDB" id="5986190at2759"/>
<feature type="non-terminal residue" evidence="1">
    <location>
        <position position="1"/>
    </location>
</feature>
<evidence type="ECO:0000313" key="2">
    <source>
        <dbReference type="Proteomes" id="UP000016929"/>
    </source>
</evidence>
<dbReference type="InterPro" id="IPR011990">
    <property type="entry name" value="TPR-like_helical_dom_sf"/>
</dbReference>
<name>N1SBL6_FUSC4</name>
<reference evidence="2" key="2">
    <citation type="journal article" date="2014" name="PLoS ONE">
        <title>Genome and Transcriptome Analysis of the Fungal Pathogen Fusarium oxysporum f. sp. cubense Causing Banana Vascular Wilt Disease.</title>
        <authorList>
            <person name="Guo L."/>
            <person name="Han L."/>
            <person name="Yang L."/>
            <person name="Zeng H."/>
            <person name="Fan D."/>
            <person name="Zhu Y."/>
            <person name="Feng Y."/>
            <person name="Wang G."/>
            <person name="Peng C."/>
            <person name="Jiang X."/>
            <person name="Zhou D."/>
            <person name="Ni P."/>
            <person name="Liang C."/>
            <person name="Liu L."/>
            <person name="Wang J."/>
            <person name="Mao C."/>
            <person name="Fang X."/>
            <person name="Peng M."/>
            <person name="Huang J."/>
        </authorList>
    </citation>
    <scope>NUCLEOTIDE SEQUENCE [LARGE SCALE GENOMIC DNA]</scope>
    <source>
        <strain evidence="2">race 4</strain>
    </source>
</reference>
<dbReference type="EMBL" id="KB726227">
    <property type="protein sequence ID" value="EMT73710.1"/>
    <property type="molecule type" value="Genomic_DNA"/>
</dbReference>
<evidence type="ECO:0008006" key="3">
    <source>
        <dbReference type="Google" id="ProtNLM"/>
    </source>
</evidence>
<gene>
    <name evidence="1" type="ORF">FOC4_g10002206</name>
</gene>